<sequence length="438" mass="49853">MPARDRSSSPDEESGSDAIRERSNGKRKRADTTSDARDRRGKARATDNNDEDEEVEGEDEDGRDPDAYDPDQSMADRRRIQRGFRDLQKDLTENLEEYMQPTSKGLKQTLDKAQKLSDQVKQTNEATIDSRLLVTTIDLTYRKTMRLVQGANSQGLDPDEFVSKCITYMRRGGGIVDDDGPGLSSTQRHRRRDTRGPRAGGGDGDEDDDEMFNWPHLGRFACIPQNRRPALTGFLVGPLSVEKKARKIAQRMARFRKEDLAEVRPEVLDVDELAKKENDVAAICSKILKRLVTIQQDAQQELTDYFDDRPELTAEEQFEYMHQYGLRDTGGVDLLKFVVNPHSFGQTVENIFYVSFLIRDGKVKVEFDRHMLPSLSPTLTEDEREAGTSADAAKHQAIFSMDMKTWREIIEAFNIKEPMIPHREVRSTEGPGARGWYS</sequence>
<dbReference type="InterPro" id="IPR014854">
    <property type="entry name" value="Nse4_C"/>
</dbReference>
<feature type="domain" description="Non-structural maintenance of chromosome element 4 C-terminal" evidence="9">
    <location>
        <begin position="332"/>
        <end position="420"/>
    </location>
</feature>
<evidence type="ECO:0000256" key="6">
    <source>
        <dbReference type="ARBA" id="ARBA00023242"/>
    </source>
</evidence>
<gene>
    <name evidence="11" type="ORF">B0T11DRAFT_340612</name>
</gene>
<dbReference type="GO" id="GO:0006281">
    <property type="term" value="P:DNA repair"/>
    <property type="evidence" value="ECO:0007669"/>
    <property type="project" value="UniProtKB-UniRule"/>
</dbReference>
<evidence type="ECO:0000313" key="11">
    <source>
        <dbReference type="EMBL" id="KAH7358292.1"/>
    </source>
</evidence>
<feature type="compositionally biased region" description="Acidic residues" evidence="8">
    <location>
        <begin position="48"/>
        <end position="69"/>
    </location>
</feature>
<dbReference type="Pfam" id="PF08743">
    <property type="entry name" value="Nse4_C"/>
    <property type="match status" value="1"/>
</dbReference>
<evidence type="ECO:0000256" key="2">
    <source>
        <dbReference type="ARBA" id="ARBA00008997"/>
    </source>
</evidence>
<name>A0A8K0TCX7_9PEZI</name>
<comment type="subunit">
    <text evidence="7">Component of the SMC5-SMC6 complex.</text>
</comment>
<evidence type="ECO:0000256" key="8">
    <source>
        <dbReference type="SAM" id="MobiDB-lite"/>
    </source>
</evidence>
<dbReference type="PANTHER" id="PTHR16140:SF0">
    <property type="entry name" value="NON-STRUCTURAL MAINTENANCE OF CHROMOSOMES ELEMENT 4"/>
    <property type="match status" value="1"/>
</dbReference>
<evidence type="ECO:0000256" key="3">
    <source>
        <dbReference type="ARBA" id="ARBA00022763"/>
    </source>
</evidence>
<feature type="domain" description="Nse4/EID protein Nse3/MAGE-binding" evidence="10">
    <location>
        <begin position="129"/>
        <end position="179"/>
    </location>
</feature>
<accession>A0A8K0TCX7</accession>
<evidence type="ECO:0000256" key="7">
    <source>
        <dbReference type="RuleBase" id="RU365071"/>
    </source>
</evidence>
<dbReference type="GO" id="GO:0030915">
    <property type="term" value="C:Smc5-Smc6 complex"/>
    <property type="evidence" value="ECO:0007669"/>
    <property type="project" value="UniProtKB-UniRule"/>
</dbReference>
<keyword evidence="6 7" id="KW-0539">Nucleus</keyword>
<dbReference type="GO" id="GO:0006310">
    <property type="term" value="P:DNA recombination"/>
    <property type="evidence" value="ECO:0007669"/>
    <property type="project" value="UniProtKB-UniRule"/>
</dbReference>
<proteinExistence type="inferred from homology"/>
<protein>
    <recommendedName>
        <fullName evidence="7">Non-structural maintenance of chromosomes element 4</fullName>
    </recommendedName>
</protein>
<comment type="caution">
    <text evidence="11">The sequence shown here is derived from an EMBL/GenBank/DDBJ whole genome shotgun (WGS) entry which is preliminary data.</text>
</comment>
<feature type="compositionally biased region" description="Basic and acidic residues" evidence="8">
    <location>
        <begin position="18"/>
        <end position="38"/>
    </location>
</feature>
<dbReference type="OrthoDB" id="361242at2759"/>
<evidence type="ECO:0000256" key="5">
    <source>
        <dbReference type="ARBA" id="ARBA00023204"/>
    </source>
</evidence>
<keyword evidence="4 7" id="KW-0233">DNA recombination</keyword>
<keyword evidence="12" id="KW-1185">Reference proteome</keyword>
<keyword evidence="3 7" id="KW-0227">DNA damage</keyword>
<comment type="similarity">
    <text evidence="2 7">Belongs to the NSE4 family.</text>
</comment>
<keyword evidence="5 7" id="KW-0234">DNA repair</keyword>
<evidence type="ECO:0000256" key="4">
    <source>
        <dbReference type="ARBA" id="ARBA00023172"/>
    </source>
</evidence>
<comment type="subcellular location">
    <subcellularLocation>
        <location evidence="1 7">Nucleus</location>
    </subcellularLocation>
</comment>
<organism evidence="11 12">
    <name type="scientific">Plectosphaerella cucumerina</name>
    <dbReference type="NCBI Taxonomy" id="40658"/>
    <lineage>
        <taxon>Eukaryota</taxon>
        <taxon>Fungi</taxon>
        <taxon>Dikarya</taxon>
        <taxon>Ascomycota</taxon>
        <taxon>Pezizomycotina</taxon>
        <taxon>Sordariomycetes</taxon>
        <taxon>Hypocreomycetidae</taxon>
        <taxon>Glomerellales</taxon>
        <taxon>Plectosphaerellaceae</taxon>
        <taxon>Plectosphaerella</taxon>
    </lineage>
</organism>
<dbReference type="AlphaFoldDB" id="A0A8K0TCX7"/>
<dbReference type="GO" id="GO:0005634">
    <property type="term" value="C:nucleus"/>
    <property type="evidence" value="ECO:0007669"/>
    <property type="project" value="UniProtKB-SubCell"/>
</dbReference>
<evidence type="ECO:0000259" key="10">
    <source>
        <dbReference type="Pfam" id="PF15412"/>
    </source>
</evidence>
<reference evidence="11" key="1">
    <citation type="journal article" date="2021" name="Nat. Commun.">
        <title>Genetic determinants of endophytism in the Arabidopsis root mycobiome.</title>
        <authorList>
            <person name="Mesny F."/>
            <person name="Miyauchi S."/>
            <person name="Thiergart T."/>
            <person name="Pickel B."/>
            <person name="Atanasova L."/>
            <person name="Karlsson M."/>
            <person name="Huettel B."/>
            <person name="Barry K.W."/>
            <person name="Haridas S."/>
            <person name="Chen C."/>
            <person name="Bauer D."/>
            <person name="Andreopoulos W."/>
            <person name="Pangilinan J."/>
            <person name="LaButti K."/>
            <person name="Riley R."/>
            <person name="Lipzen A."/>
            <person name="Clum A."/>
            <person name="Drula E."/>
            <person name="Henrissat B."/>
            <person name="Kohler A."/>
            <person name="Grigoriev I.V."/>
            <person name="Martin F.M."/>
            <person name="Hacquard S."/>
        </authorList>
    </citation>
    <scope>NUCLEOTIDE SEQUENCE</scope>
    <source>
        <strain evidence="11">MPI-CAGE-AT-0016</strain>
    </source>
</reference>
<evidence type="ECO:0000256" key="1">
    <source>
        <dbReference type="ARBA" id="ARBA00004123"/>
    </source>
</evidence>
<dbReference type="Proteomes" id="UP000813385">
    <property type="component" value="Unassembled WGS sequence"/>
</dbReference>
<dbReference type="InterPro" id="IPR029225">
    <property type="entry name" value="Nse4_Nse3-bd"/>
</dbReference>
<dbReference type="Pfam" id="PF15412">
    <property type="entry name" value="Nse4-Nse3_bdg"/>
    <property type="match status" value="1"/>
</dbReference>
<comment type="function">
    <text evidence="7">Component of the SMC5-SMC6 complex, that promotes sister chromatid alignment after DNA damage and facilitates double-stranded DNA breaks (DSBs) repair via homologous recombination between sister chromatids.</text>
</comment>
<feature type="region of interest" description="Disordered" evidence="8">
    <location>
        <begin position="176"/>
        <end position="208"/>
    </location>
</feature>
<feature type="region of interest" description="Disordered" evidence="8">
    <location>
        <begin position="1"/>
        <end position="79"/>
    </location>
</feature>
<dbReference type="InterPro" id="IPR027786">
    <property type="entry name" value="Nse4/EID"/>
</dbReference>
<dbReference type="EMBL" id="JAGPXD010000004">
    <property type="protein sequence ID" value="KAH7358292.1"/>
    <property type="molecule type" value="Genomic_DNA"/>
</dbReference>
<dbReference type="PANTHER" id="PTHR16140">
    <property type="entry name" value="NON-STRUCTURAL MAINTENANCE OF CHROMOSOMES ELEMENT 4"/>
    <property type="match status" value="1"/>
</dbReference>
<evidence type="ECO:0000259" key="9">
    <source>
        <dbReference type="Pfam" id="PF08743"/>
    </source>
</evidence>
<evidence type="ECO:0000313" key="12">
    <source>
        <dbReference type="Proteomes" id="UP000813385"/>
    </source>
</evidence>